<keyword evidence="5" id="KW-1185">Reference proteome</keyword>
<keyword evidence="1" id="KW-0472">Membrane</keyword>
<dbReference type="InterPro" id="IPR036737">
    <property type="entry name" value="OmpA-like_sf"/>
</dbReference>
<gene>
    <name evidence="4" type="ORF">CBW24_00825</name>
</gene>
<reference evidence="4 5" key="1">
    <citation type="submission" date="2017-05" db="EMBL/GenBank/DDBJ databases">
        <title>Comparative genomic and metabolic analysis of manganese-oxidizing mechanisms in Celeribater manganoxidans DY25T: its adaption to the environment of polymetallic nodule.</title>
        <authorList>
            <person name="Wang X."/>
        </authorList>
    </citation>
    <scope>NUCLEOTIDE SEQUENCE [LARGE SCALE GENOMIC DNA]</scope>
    <source>
        <strain evidence="4 5">DY25</strain>
    </source>
</reference>
<dbReference type="InterPro" id="IPR050330">
    <property type="entry name" value="Bact_OuterMem_StrucFunc"/>
</dbReference>
<feature type="chain" id="PRO_5012629346" description="OmpA-like domain-containing protein" evidence="2">
    <location>
        <begin position="17"/>
        <end position="335"/>
    </location>
</feature>
<feature type="signal peptide" evidence="2">
    <location>
        <begin position="1"/>
        <end position="16"/>
    </location>
</feature>
<dbReference type="Gene3D" id="3.30.1330.60">
    <property type="entry name" value="OmpA-like domain"/>
    <property type="match status" value="1"/>
</dbReference>
<evidence type="ECO:0000313" key="5">
    <source>
        <dbReference type="Proteomes" id="UP000219050"/>
    </source>
</evidence>
<keyword evidence="2" id="KW-0732">Signal</keyword>
<dbReference type="GO" id="GO:0016020">
    <property type="term" value="C:membrane"/>
    <property type="evidence" value="ECO:0007669"/>
    <property type="project" value="UniProtKB-UniRule"/>
</dbReference>
<dbReference type="PANTHER" id="PTHR30329:SF21">
    <property type="entry name" value="LIPOPROTEIN YIAD-RELATED"/>
    <property type="match status" value="1"/>
</dbReference>
<dbReference type="KEGG" id="cmag:CBW24_00825"/>
<dbReference type="Proteomes" id="UP000219050">
    <property type="component" value="Chromosome"/>
</dbReference>
<dbReference type="PROSITE" id="PS51123">
    <property type="entry name" value="OMPA_2"/>
    <property type="match status" value="1"/>
</dbReference>
<sequence length="335" mass="35740">MALPWPVLAAAQSVQAAAVTATAPRAMVLDLPTNARRTAAQETDLGSYKVPISRYEQGRIQSVWAEGEVHRQAWQIQAPGLTTLQILAPLRTQLADAGFDTIFECEARDCGGFDFRYATDVLPEPDMHVDLGDFRFISAHRMGSDRPEYITLLVSRSAGRGFVQMIRVGPHIPGDTVLTASTKSPMQGPPQATPVATPQDAAVRPAQEGQTPTLTARLEAQGRAVLEDLDFTPGSATLGQGPFPTLASLASYLKTHPDRSVTLVGHTDAEGSLAANIALSKNRAGAVRQRLADLGVPSGQITADGVGYLSPLTSNLTAEGRSRNRRVEAILDTVQ</sequence>
<evidence type="ECO:0000256" key="1">
    <source>
        <dbReference type="PROSITE-ProRule" id="PRU00473"/>
    </source>
</evidence>
<dbReference type="CDD" id="cd07185">
    <property type="entry name" value="OmpA_C-like"/>
    <property type="match status" value="1"/>
</dbReference>
<protein>
    <recommendedName>
        <fullName evidence="3">OmpA-like domain-containing protein</fullName>
    </recommendedName>
</protein>
<dbReference type="AlphaFoldDB" id="A0A291M2N2"/>
<accession>A0A291M2N2</accession>
<dbReference type="PANTHER" id="PTHR30329">
    <property type="entry name" value="STATOR ELEMENT OF FLAGELLAR MOTOR COMPLEX"/>
    <property type="match status" value="1"/>
</dbReference>
<evidence type="ECO:0000256" key="2">
    <source>
        <dbReference type="SAM" id="SignalP"/>
    </source>
</evidence>
<organism evidence="4 5">
    <name type="scientific">Pacificitalea manganoxidans</name>
    <dbReference type="NCBI Taxonomy" id="1411902"/>
    <lineage>
        <taxon>Bacteria</taxon>
        <taxon>Pseudomonadati</taxon>
        <taxon>Pseudomonadota</taxon>
        <taxon>Alphaproteobacteria</taxon>
        <taxon>Rhodobacterales</taxon>
        <taxon>Paracoccaceae</taxon>
        <taxon>Pacificitalea</taxon>
    </lineage>
</organism>
<feature type="domain" description="OmpA-like" evidence="3">
    <location>
        <begin position="218"/>
        <end position="335"/>
    </location>
</feature>
<dbReference type="Pfam" id="PF00691">
    <property type="entry name" value="OmpA"/>
    <property type="match status" value="1"/>
</dbReference>
<dbReference type="SUPFAM" id="SSF103088">
    <property type="entry name" value="OmpA-like"/>
    <property type="match status" value="1"/>
</dbReference>
<dbReference type="EMBL" id="CP021404">
    <property type="protein sequence ID" value="ATI43231.1"/>
    <property type="molecule type" value="Genomic_DNA"/>
</dbReference>
<evidence type="ECO:0000313" key="4">
    <source>
        <dbReference type="EMBL" id="ATI43231.1"/>
    </source>
</evidence>
<name>A0A291M2N2_9RHOB</name>
<evidence type="ECO:0000259" key="3">
    <source>
        <dbReference type="PROSITE" id="PS51123"/>
    </source>
</evidence>
<proteinExistence type="predicted"/>
<dbReference type="InterPro" id="IPR006665">
    <property type="entry name" value="OmpA-like"/>
</dbReference>